<evidence type="ECO:0000256" key="3">
    <source>
        <dbReference type="ARBA" id="ARBA00045876"/>
    </source>
</evidence>
<dbReference type="EMBL" id="BLAY01000100">
    <property type="protein sequence ID" value="GET40778.1"/>
    <property type="molecule type" value="Genomic_DNA"/>
</dbReference>
<dbReference type="SUPFAM" id="SSF48371">
    <property type="entry name" value="ARM repeat"/>
    <property type="match status" value="1"/>
</dbReference>
<dbReference type="Pfam" id="PF13646">
    <property type="entry name" value="HEAT_2"/>
    <property type="match status" value="1"/>
</dbReference>
<dbReference type="InterPro" id="IPR004155">
    <property type="entry name" value="PBS_lyase_HEAT"/>
</dbReference>
<proteinExistence type="predicted"/>
<dbReference type="Proteomes" id="UP001050975">
    <property type="component" value="Unassembled WGS sequence"/>
</dbReference>
<dbReference type="InterPro" id="IPR011989">
    <property type="entry name" value="ARM-like"/>
</dbReference>
<dbReference type="PROSITE" id="PS50077">
    <property type="entry name" value="HEAT_REPEAT"/>
    <property type="match status" value="1"/>
</dbReference>
<keyword evidence="2" id="KW-0605">Phycobilisome</keyword>
<keyword evidence="1" id="KW-0042">Antenna complex</keyword>
<dbReference type="Gene3D" id="1.25.10.10">
    <property type="entry name" value="Leucine-rich Repeat Variant"/>
    <property type="match status" value="1"/>
</dbReference>
<protein>
    <submittedName>
        <fullName evidence="4">Phycocyanin lyase</fullName>
    </submittedName>
</protein>
<reference evidence="4" key="1">
    <citation type="submission" date="2019-10" db="EMBL/GenBank/DDBJ databases">
        <title>Draft genome sequece of Microseira wollei NIES-4236.</title>
        <authorList>
            <person name="Yamaguchi H."/>
            <person name="Suzuki S."/>
            <person name="Kawachi M."/>
        </authorList>
    </citation>
    <scope>NUCLEOTIDE SEQUENCE</scope>
    <source>
        <strain evidence="4">NIES-4236</strain>
    </source>
</reference>
<dbReference type="PANTHER" id="PTHR12697:SF5">
    <property type="entry name" value="DEOXYHYPUSINE HYDROXYLASE"/>
    <property type="match status" value="1"/>
</dbReference>
<keyword evidence="5" id="KW-1185">Reference proteome</keyword>
<comment type="caution">
    <text evidence="4">The sequence shown here is derived from an EMBL/GenBank/DDBJ whole genome shotgun (WGS) entry which is preliminary data.</text>
</comment>
<dbReference type="SMART" id="SM00567">
    <property type="entry name" value="EZ_HEAT"/>
    <property type="match status" value="2"/>
</dbReference>
<accession>A0AAV3XE22</accession>
<comment type="function">
    <text evidence="3">Catalyzes the hydroxylation of the N(6)-(4-aminobutyl)-L-lysine intermediate produced by deoxyhypusine synthase/DHPS on a critical lysine of the eukaryotic translation initiation factor 5A/eIF-5A. This is the second step of the post-translational modification of that lysine into an unusual amino acid residue named hypusine. Hypusination is unique to mature eIF-5A factor and is essential for its function.</text>
</comment>
<sequence length="274" mass="30097">MTVNQAQVLIRAVEQADSSTRLLEAVQQLSAACLTAAIPTLIAALGYNNPGAAVAAVDGLIQIGEPAVVPLLELLDGYNYGARAWAIRALAGIGDPRGLEMLLDAAKNDFALSVRRAAARGLGKIRWEELPTEQVQPAQERALEALLQVSQDPEWVVRYAAVTGLQELAKFLTLSHIDSALQILAHFDRRVEDEDNLAVIARIWLAQKEIRDYTTEILESQPAEIVSNLVSALDFDWQATLEKLYARKRREEPLQEGDPRKFRELAAAISRAIA</sequence>
<evidence type="ECO:0000256" key="2">
    <source>
        <dbReference type="ARBA" id="ARBA00022738"/>
    </source>
</evidence>
<gene>
    <name evidence="4" type="ORF">MiSe_55890</name>
</gene>
<evidence type="ECO:0000313" key="4">
    <source>
        <dbReference type="EMBL" id="GET40778.1"/>
    </source>
</evidence>
<dbReference type="InterPro" id="IPR016024">
    <property type="entry name" value="ARM-type_fold"/>
</dbReference>
<dbReference type="InterPro" id="IPR021133">
    <property type="entry name" value="HEAT_type_2"/>
</dbReference>
<evidence type="ECO:0000256" key="1">
    <source>
        <dbReference type="ARBA" id="ARBA00022549"/>
    </source>
</evidence>
<dbReference type="AlphaFoldDB" id="A0AAV3XE22"/>
<name>A0AAV3XE22_9CYAN</name>
<dbReference type="GO" id="GO:0016491">
    <property type="term" value="F:oxidoreductase activity"/>
    <property type="evidence" value="ECO:0007669"/>
    <property type="project" value="TreeGrafter"/>
</dbReference>
<keyword evidence="4" id="KW-0456">Lyase</keyword>
<dbReference type="PANTHER" id="PTHR12697">
    <property type="entry name" value="PBS LYASE HEAT-LIKE PROTEIN"/>
    <property type="match status" value="1"/>
</dbReference>
<organism evidence="4 5">
    <name type="scientific">Microseira wollei NIES-4236</name>
    <dbReference type="NCBI Taxonomy" id="2530354"/>
    <lineage>
        <taxon>Bacteria</taxon>
        <taxon>Bacillati</taxon>
        <taxon>Cyanobacteriota</taxon>
        <taxon>Cyanophyceae</taxon>
        <taxon>Oscillatoriophycideae</taxon>
        <taxon>Aerosakkonematales</taxon>
        <taxon>Aerosakkonemataceae</taxon>
        <taxon>Microseira</taxon>
    </lineage>
</organism>
<evidence type="ECO:0000313" key="5">
    <source>
        <dbReference type="Proteomes" id="UP001050975"/>
    </source>
</evidence>
<dbReference type="GO" id="GO:0016829">
    <property type="term" value="F:lyase activity"/>
    <property type="evidence" value="ECO:0007669"/>
    <property type="project" value="UniProtKB-KW"/>
</dbReference>
<dbReference type="GO" id="GO:0030089">
    <property type="term" value="C:phycobilisome"/>
    <property type="evidence" value="ECO:0007669"/>
    <property type="project" value="UniProtKB-KW"/>
</dbReference>